<dbReference type="Gene3D" id="1.10.4160.10">
    <property type="entry name" value="Hydantoin permease"/>
    <property type="match status" value="1"/>
</dbReference>
<dbReference type="GO" id="GO:0015205">
    <property type="term" value="F:nucleobase transmembrane transporter activity"/>
    <property type="evidence" value="ECO:0007669"/>
    <property type="project" value="TreeGrafter"/>
</dbReference>
<gene>
    <name evidence="8" type="ORF">PISMIDRAFT_676676</name>
</gene>
<feature type="transmembrane region" description="Helical" evidence="6">
    <location>
        <begin position="187"/>
        <end position="204"/>
    </location>
</feature>
<evidence type="ECO:0000256" key="4">
    <source>
        <dbReference type="ARBA" id="ARBA00022989"/>
    </source>
</evidence>
<dbReference type="AlphaFoldDB" id="A0A0D0A205"/>
<comment type="similarity">
    <text evidence="2">Belongs to the purine-cytosine permease (2.A.39) family.</text>
</comment>
<evidence type="ECO:0000256" key="6">
    <source>
        <dbReference type="SAM" id="Phobius"/>
    </source>
</evidence>
<dbReference type="HOGENOM" id="CLU_021555_5_0_1"/>
<dbReference type="OrthoDB" id="2018619at2759"/>
<evidence type="ECO:0000256" key="2">
    <source>
        <dbReference type="ARBA" id="ARBA00008974"/>
    </source>
</evidence>
<organism evidence="8 9">
    <name type="scientific">Pisolithus microcarpus 441</name>
    <dbReference type="NCBI Taxonomy" id="765257"/>
    <lineage>
        <taxon>Eukaryota</taxon>
        <taxon>Fungi</taxon>
        <taxon>Dikarya</taxon>
        <taxon>Basidiomycota</taxon>
        <taxon>Agaricomycotina</taxon>
        <taxon>Agaricomycetes</taxon>
        <taxon>Agaricomycetidae</taxon>
        <taxon>Boletales</taxon>
        <taxon>Sclerodermatineae</taxon>
        <taxon>Pisolithaceae</taxon>
        <taxon>Pisolithus</taxon>
    </lineage>
</organism>
<sequence length="263" mass="29006">MCFFLFWFIYLPLIWFPAHQIVSRHRCRDSVLGVKARDIGPIVHQPASIHGSSLAWAMVMSLMTPAPVTQPHSSRNSPDFASRARTPGAALYPQFFAIPLTCSIVCLMGILFSSFSQATFGEAIWSPVDLLGSFLDDSPSHATKFGVWFISAPFTIAQIETNISANSVSAGCDLTASFTRFINIRRGGCIAALVGLCMCPWILLKSSNGFTSYPSAYSVFLSSIAGVMVTEYYVIRKGHYNVADLYATGGDTWYWYTYGLNLR</sequence>
<evidence type="ECO:0000256" key="3">
    <source>
        <dbReference type="ARBA" id="ARBA00022692"/>
    </source>
</evidence>
<evidence type="ECO:0008006" key="10">
    <source>
        <dbReference type="Google" id="ProtNLM"/>
    </source>
</evidence>
<protein>
    <recommendedName>
        <fullName evidence="10">Autophagy-related protein</fullName>
    </recommendedName>
</protein>
<keyword evidence="7" id="KW-0732">Signal</keyword>
<reference evidence="9" key="2">
    <citation type="submission" date="2015-01" db="EMBL/GenBank/DDBJ databases">
        <title>Evolutionary Origins and Diversification of the Mycorrhizal Mutualists.</title>
        <authorList>
            <consortium name="DOE Joint Genome Institute"/>
            <consortium name="Mycorrhizal Genomics Consortium"/>
            <person name="Kohler A."/>
            <person name="Kuo A."/>
            <person name="Nagy L.G."/>
            <person name="Floudas D."/>
            <person name="Copeland A."/>
            <person name="Barry K.W."/>
            <person name="Cichocki N."/>
            <person name="Veneault-Fourrey C."/>
            <person name="LaButti K."/>
            <person name="Lindquist E.A."/>
            <person name="Lipzen A."/>
            <person name="Lundell T."/>
            <person name="Morin E."/>
            <person name="Murat C."/>
            <person name="Riley R."/>
            <person name="Ohm R."/>
            <person name="Sun H."/>
            <person name="Tunlid A."/>
            <person name="Henrissat B."/>
            <person name="Grigoriev I.V."/>
            <person name="Hibbett D.S."/>
            <person name="Martin F."/>
        </authorList>
    </citation>
    <scope>NUCLEOTIDE SEQUENCE [LARGE SCALE GENOMIC DNA]</scope>
    <source>
        <strain evidence="9">441</strain>
    </source>
</reference>
<comment type="subcellular location">
    <subcellularLocation>
        <location evidence="1">Membrane</location>
        <topology evidence="1">Multi-pass membrane protein</topology>
    </subcellularLocation>
</comment>
<feature type="chain" id="PRO_5002223904" description="Autophagy-related protein" evidence="7">
    <location>
        <begin position="21"/>
        <end position="263"/>
    </location>
</feature>
<proteinExistence type="inferred from homology"/>
<dbReference type="InterPro" id="IPR001248">
    <property type="entry name" value="Pur-cyt_permease"/>
</dbReference>
<evidence type="ECO:0000256" key="1">
    <source>
        <dbReference type="ARBA" id="ARBA00004141"/>
    </source>
</evidence>
<dbReference type="Proteomes" id="UP000054018">
    <property type="component" value="Unassembled WGS sequence"/>
</dbReference>
<keyword evidence="5 6" id="KW-0472">Membrane</keyword>
<accession>A0A0D0A205</accession>
<keyword evidence="9" id="KW-1185">Reference proteome</keyword>
<evidence type="ECO:0000313" key="8">
    <source>
        <dbReference type="EMBL" id="KIK26103.1"/>
    </source>
</evidence>
<dbReference type="InterPro" id="IPR045225">
    <property type="entry name" value="Uracil/uridine/allantoin_perm"/>
</dbReference>
<feature type="signal peptide" evidence="7">
    <location>
        <begin position="1"/>
        <end position="20"/>
    </location>
</feature>
<dbReference type="PANTHER" id="PTHR30618:SF2">
    <property type="entry name" value="ALLANTOIN PERMEASE-RELATED"/>
    <property type="match status" value="1"/>
</dbReference>
<evidence type="ECO:0000256" key="5">
    <source>
        <dbReference type="ARBA" id="ARBA00023136"/>
    </source>
</evidence>
<keyword evidence="3 6" id="KW-0812">Transmembrane</keyword>
<dbReference type="STRING" id="765257.A0A0D0A205"/>
<dbReference type="EMBL" id="KN833704">
    <property type="protein sequence ID" value="KIK26103.1"/>
    <property type="molecule type" value="Genomic_DNA"/>
</dbReference>
<keyword evidence="4 6" id="KW-1133">Transmembrane helix</keyword>
<evidence type="ECO:0000256" key="7">
    <source>
        <dbReference type="SAM" id="SignalP"/>
    </source>
</evidence>
<name>A0A0D0A205_9AGAM</name>
<feature type="transmembrane region" description="Helical" evidence="6">
    <location>
        <begin position="216"/>
        <end position="235"/>
    </location>
</feature>
<dbReference type="PANTHER" id="PTHR30618">
    <property type="entry name" value="NCS1 FAMILY PURINE/PYRIMIDINE TRANSPORTER"/>
    <property type="match status" value="1"/>
</dbReference>
<feature type="transmembrane region" description="Helical" evidence="6">
    <location>
        <begin position="91"/>
        <end position="112"/>
    </location>
</feature>
<dbReference type="GO" id="GO:0005886">
    <property type="term" value="C:plasma membrane"/>
    <property type="evidence" value="ECO:0007669"/>
    <property type="project" value="TreeGrafter"/>
</dbReference>
<reference evidence="8 9" key="1">
    <citation type="submission" date="2014-04" db="EMBL/GenBank/DDBJ databases">
        <authorList>
            <consortium name="DOE Joint Genome Institute"/>
            <person name="Kuo A."/>
            <person name="Kohler A."/>
            <person name="Costa M.D."/>
            <person name="Nagy L.G."/>
            <person name="Floudas D."/>
            <person name="Copeland A."/>
            <person name="Barry K.W."/>
            <person name="Cichocki N."/>
            <person name="Veneault-Fourrey C."/>
            <person name="LaButti K."/>
            <person name="Lindquist E.A."/>
            <person name="Lipzen A."/>
            <person name="Lundell T."/>
            <person name="Morin E."/>
            <person name="Murat C."/>
            <person name="Sun H."/>
            <person name="Tunlid A."/>
            <person name="Henrissat B."/>
            <person name="Grigoriev I.V."/>
            <person name="Hibbett D.S."/>
            <person name="Martin F."/>
            <person name="Nordberg H.P."/>
            <person name="Cantor M.N."/>
            <person name="Hua S.X."/>
        </authorList>
    </citation>
    <scope>NUCLEOTIDE SEQUENCE [LARGE SCALE GENOMIC DNA]</scope>
    <source>
        <strain evidence="8 9">441</strain>
    </source>
</reference>
<evidence type="ECO:0000313" key="9">
    <source>
        <dbReference type="Proteomes" id="UP000054018"/>
    </source>
</evidence>
<dbReference type="Pfam" id="PF02133">
    <property type="entry name" value="Transp_cyt_pur"/>
    <property type="match status" value="1"/>
</dbReference>